<gene>
    <name evidence="2" type="ORF">KI387_035862</name>
</gene>
<dbReference type="Proteomes" id="UP000824469">
    <property type="component" value="Unassembled WGS sequence"/>
</dbReference>
<feature type="compositionally biased region" description="Basic and acidic residues" evidence="1">
    <location>
        <begin position="64"/>
        <end position="106"/>
    </location>
</feature>
<comment type="caution">
    <text evidence="2">The sequence shown here is derived from an EMBL/GenBank/DDBJ whole genome shotgun (WGS) entry which is preliminary data.</text>
</comment>
<accession>A0AA38FPA5</accession>
<evidence type="ECO:0000313" key="2">
    <source>
        <dbReference type="EMBL" id="KAH9307951.1"/>
    </source>
</evidence>
<feature type="non-terminal residue" evidence="2">
    <location>
        <position position="1"/>
    </location>
</feature>
<proteinExistence type="predicted"/>
<name>A0AA38FPA5_TAXCH</name>
<dbReference type="EMBL" id="JAHRHJ020000007">
    <property type="protein sequence ID" value="KAH9307951.1"/>
    <property type="molecule type" value="Genomic_DNA"/>
</dbReference>
<feature type="region of interest" description="Disordered" evidence="1">
    <location>
        <begin position="30"/>
        <end position="125"/>
    </location>
</feature>
<sequence length="342" mass="39511">LVSKHKISIAKYTVLLVFGGGLPSRERKKLNMDQVGKSSEGKGSQKITDKRVLDIPTTSGNENIDNKSKDSESSPKRVRLEMDTDKQLSHEEASKEISDKRVHDIQPARGNDQNMDNKRYTMSDEERRRIDQILQENEPYRQDAEAISKIRGKLNREEIDYVVEQLYPTPIDASFVFEHKKAENMPDNNKWRRTSLKAILDGSVRKYDYEEPDCIKIESPQGASSCWMNPVPKHKVPMLITRPEKEKYRYMSEWDMEDYKSHSNFCVGSEGSSVNYPDFLLRKEENVDVDITNIVAPKSPPDPNKKRYLWGVELPPFSDEEHDDDKDNMDIDKMAPCNDPPK</sequence>
<evidence type="ECO:0000313" key="3">
    <source>
        <dbReference type="Proteomes" id="UP000824469"/>
    </source>
</evidence>
<keyword evidence="3" id="KW-1185">Reference proteome</keyword>
<feature type="compositionally biased region" description="Basic and acidic residues" evidence="1">
    <location>
        <begin position="115"/>
        <end position="125"/>
    </location>
</feature>
<dbReference type="AlphaFoldDB" id="A0AA38FPA5"/>
<organism evidence="2 3">
    <name type="scientific">Taxus chinensis</name>
    <name type="common">Chinese yew</name>
    <name type="synonym">Taxus wallichiana var. chinensis</name>
    <dbReference type="NCBI Taxonomy" id="29808"/>
    <lineage>
        <taxon>Eukaryota</taxon>
        <taxon>Viridiplantae</taxon>
        <taxon>Streptophyta</taxon>
        <taxon>Embryophyta</taxon>
        <taxon>Tracheophyta</taxon>
        <taxon>Spermatophyta</taxon>
        <taxon>Pinopsida</taxon>
        <taxon>Pinidae</taxon>
        <taxon>Conifers II</taxon>
        <taxon>Cupressales</taxon>
        <taxon>Taxaceae</taxon>
        <taxon>Taxus</taxon>
    </lineage>
</organism>
<feature type="region of interest" description="Disordered" evidence="1">
    <location>
        <begin position="316"/>
        <end position="342"/>
    </location>
</feature>
<evidence type="ECO:0000256" key="1">
    <source>
        <dbReference type="SAM" id="MobiDB-lite"/>
    </source>
</evidence>
<protein>
    <submittedName>
        <fullName evidence="2">Uncharacterized protein</fullName>
    </submittedName>
</protein>
<reference evidence="2 3" key="1">
    <citation type="journal article" date="2021" name="Nat. Plants">
        <title>The Taxus genome provides insights into paclitaxel biosynthesis.</title>
        <authorList>
            <person name="Xiong X."/>
            <person name="Gou J."/>
            <person name="Liao Q."/>
            <person name="Li Y."/>
            <person name="Zhou Q."/>
            <person name="Bi G."/>
            <person name="Li C."/>
            <person name="Du R."/>
            <person name="Wang X."/>
            <person name="Sun T."/>
            <person name="Guo L."/>
            <person name="Liang H."/>
            <person name="Lu P."/>
            <person name="Wu Y."/>
            <person name="Zhang Z."/>
            <person name="Ro D.K."/>
            <person name="Shang Y."/>
            <person name="Huang S."/>
            <person name="Yan J."/>
        </authorList>
    </citation>
    <scope>NUCLEOTIDE SEQUENCE [LARGE SCALE GENOMIC DNA]</scope>
    <source>
        <strain evidence="2">Ta-2019</strain>
    </source>
</reference>
<feature type="compositionally biased region" description="Acidic residues" evidence="1">
    <location>
        <begin position="318"/>
        <end position="327"/>
    </location>
</feature>